<dbReference type="SUPFAM" id="SSF46785">
    <property type="entry name" value="Winged helix' DNA-binding domain"/>
    <property type="match status" value="1"/>
</dbReference>
<dbReference type="Pfam" id="PF13412">
    <property type="entry name" value="HTH_24"/>
    <property type="match status" value="1"/>
</dbReference>
<protein>
    <recommendedName>
        <fullName evidence="3">ROK family transcriptional regulator</fullName>
    </recommendedName>
</protein>
<reference evidence="1 2" key="1">
    <citation type="submission" date="2014-01" db="EMBL/GenBank/DDBJ databases">
        <title>Genome sequence determination for a cystic fibrosis isolate, Inquilinus limosus.</title>
        <authorList>
            <person name="Pino M."/>
            <person name="Di Conza J."/>
            <person name="Gutkind G."/>
        </authorList>
    </citation>
    <scope>NUCLEOTIDE SEQUENCE [LARGE SCALE GENOMIC DNA]</scope>
    <source>
        <strain evidence="1 2">MP06</strain>
    </source>
</reference>
<dbReference type="OrthoDB" id="49685at2"/>
<comment type="caution">
    <text evidence="1">The sequence shown here is derived from an EMBL/GenBank/DDBJ whole genome shotgun (WGS) entry which is preliminary data.</text>
</comment>
<dbReference type="Proteomes" id="UP000029995">
    <property type="component" value="Unassembled WGS sequence"/>
</dbReference>
<proteinExistence type="predicted"/>
<dbReference type="RefSeq" id="WP_034848136.1">
    <property type="nucleotide sequence ID" value="NZ_JANX01000761.1"/>
</dbReference>
<dbReference type="InterPro" id="IPR036388">
    <property type="entry name" value="WH-like_DNA-bd_sf"/>
</dbReference>
<gene>
    <name evidence="1" type="ORF">P409_32010</name>
</gene>
<evidence type="ECO:0000313" key="2">
    <source>
        <dbReference type="Proteomes" id="UP000029995"/>
    </source>
</evidence>
<evidence type="ECO:0008006" key="3">
    <source>
        <dbReference type="Google" id="ProtNLM"/>
    </source>
</evidence>
<dbReference type="EMBL" id="JANX01000761">
    <property type="protein sequence ID" value="KGM30613.1"/>
    <property type="molecule type" value="Genomic_DNA"/>
</dbReference>
<feature type="non-terminal residue" evidence="1">
    <location>
        <position position="97"/>
    </location>
</feature>
<sequence>MATRLKGTNQDLGRPYNRRIVLEAVRLHGPISRADIARLVALSPQTITNIVREFGEMGLLTARRGTPKGPGQPAIGLAIDPDGGFAVGLQLLPDRLR</sequence>
<evidence type="ECO:0000313" key="1">
    <source>
        <dbReference type="EMBL" id="KGM30613.1"/>
    </source>
</evidence>
<dbReference type="AlphaFoldDB" id="A0A0A0CYD9"/>
<dbReference type="InterPro" id="IPR036390">
    <property type="entry name" value="WH_DNA-bd_sf"/>
</dbReference>
<organism evidence="1 2">
    <name type="scientific">Inquilinus limosus MP06</name>
    <dbReference type="NCBI Taxonomy" id="1398085"/>
    <lineage>
        <taxon>Bacteria</taxon>
        <taxon>Pseudomonadati</taxon>
        <taxon>Pseudomonadota</taxon>
        <taxon>Alphaproteobacteria</taxon>
        <taxon>Rhodospirillales</taxon>
        <taxon>Rhodospirillaceae</taxon>
        <taxon>Inquilinus</taxon>
    </lineage>
</organism>
<accession>A0A0A0CYD9</accession>
<name>A0A0A0CYD9_9PROT</name>
<dbReference type="Gene3D" id="1.10.10.10">
    <property type="entry name" value="Winged helix-like DNA-binding domain superfamily/Winged helix DNA-binding domain"/>
    <property type="match status" value="1"/>
</dbReference>